<evidence type="ECO:0000256" key="5">
    <source>
        <dbReference type="SAM" id="MobiDB-lite"/>
    </source>
</evidence>
<organism evidence="7 8">
    <name type="scientific">Penstemon davidsonii</name>
    <dbReference type="NCBI Taxonomy" id="160366"/>
    <lineage>
        <taxon>Eukaryota</taxon>
        <taxon>Viridiplantae</taxon>
        <taxon>Streptophyta</taxon>
        <taxon>Embryophyta</taxon>
        <taxon>Tracheophyta</taxon>
        <taxon>Spermatophyta</taxon>
        <taxon>Magnoliopsida</taxon>
        <taxon>eudicotyledons</taxon>
        <taxon>Gunneridae</taxon>
        <taxon>Pentapetalae</taxon>
        <taxon>asterids</taxon>
        <taxon>lamiids</taxon>
        <taxon>Lamiales</taxon>
        <taxon>Plantaginaceae</taxon>
        <taxon>Cheloneae</taxon>
        <taxon>Penstemon</taxon>
    </lineage>
</organism>
<feature type="compositionally biased region" description="Basic and acidic residues" evidence="5">
    <location>
        <begin position="1128"/>
        <end position="1173"/>
    </location>
</feature>
<sequence length="1383" mass="156194">MEDDDEFGDLYTDVLRPLTASFQSHSQGTDAAAAATNAAPSSSESRSIDLKINSDDEEILYGAPDSKNSNSSRCFNLNVPVQEKPLHVPGGRPEQKVFNLNIGSNFEADSVESLGGNGGRDLDSQARALEKVNFIEDEDDINIVVEERDDDDGLVEKDNNLTVDNNHNMYNSAAEKENTFNFVNESEMRSEQMIPGVSGRLENHGGSNFEEDWESEESEDDLQIVLNDNNHGAMGIERMPGFDGEDEEDVEQLVIVADNGDVGHHHHQPMMMEEQEWGSEEGGPGAGGERKELGDANKTTAGAGSAAQAAVQPKIGYTNHAYQHPLHSQFKYVRPGAAPIPGAASVTPGGIPGQVRPPITMGPVAGRGRGDWRPGGIRGSTPMQKGFNPGYGMPVWGVNSAGRGYGSGLDFTLPSHKTIFEVDIDSFEEKPWKLPGIEISDFFNFGLNEDSWKDYCKQLELLRLEKTMQSKIRVYESGRAEQEYDRDLPPELAAAAVGVQDIPFEIANPGKVDSGSTELVRASANGRTPLPVGRPIPVEFGSGDRTPSVDSRRQRMHDIDAIIEVFCHNPMDDNDITEQQDNDPAGNDLGGGDEIDDLQQDDTEHIDRNSHVYNGRKRELDARRTQFEGSIRRVREDVLQFPPEVPVHHKPDGEIGITHEARLKRETMSHQNDESFPVGNDTRSPLSSSRAIGSDGEQNVAVRDDTNDESVIDDISFDEEREDKAVDETCTDTLEDGNLMDSTKNQKLSSRLEQLSQENDDMEDSKAASSDNSKARSGSSKDHRKLRDSAEDEVLQHGRPRSAGNTKRPVEDEDNASRKVRRGREEIGRHHMSVKGRENSYPRRGEDHNSSLRRLVKSERADWRKESDISEGSWHRRDEDHHGRRIIVEDTRKMEHGGEFGSRNWGKVREGERSEKEYHQSRNQLDNGSWSVVNHDKNLGSGQRDWDDNRKSRNSKVDLQSKKRKEEAYISREHAAKDDISRNPRESSSRRKGVRDDGTDQWKRDDRARFRDDSVHYVRQKEDGLFQRERNDRQRERDEWRLKQTHEEILSRREKEDTQSMMKTGWANEDKAWISHSRGKEDFRGSSREFHPKVVGRYNDQPKRRDENEKISKHRTTEDVYPHPNQLSHDEKRARYERPGSRNEHVPASDTSRVHEHKQKESSRKGKDSERGVHSSLVPSKRNQDENGGQKGQTGNLRGRTEQEIGENGIHVNHQSAKKLKEEPSSDEEHPDSRRGRSKLERWTSHKDKDFSITSISSSSLKNIDLDTFTNGKASLVTRLPEEPSKKVEDKPQPQQQPLLDDKDTSAEINNVNAKVMENKHLDTVAKLKKRSERFKLPMPGEKDSIVIKKMESELLPSGKTEIPPDSEIKPERPARKRRWTGN</sequence>
<name>A0ABR0CY00_9LAMI</name>
<keyword evidence="4" id="KW-0539">Nucleus</keyword>
<evidence type="ECO:0000256" key="3">
    <source>
        <dbReference type="ARBA" id="ARBA00022664"/>
    </source>
</evidence>
<evidence type="ECO:0000256" key="2">
    <source>
        <dbReference type="ARBA" id="ARBA00007459"/>
    </source>
</evidence>
<feature type="compositionally biased region" description="Acidic residues" evidence="5">
    <location>
        <begin position="591"/>
        <end position="601"/>
    </location>
</feature>
<feature type="compositionally biased region" description="Basic and acidic residues" evidence="5">
    <location>
        <begin position="1078"/>
        <end position="1092"/>
    </location>
</feature>
<feature type="domain" description="Pre-mRNA polyadenylation factor Fip1" evidence="6">
    <location>
        <begin position="421"/>
        <end position="463"/>
    </location>
</feature>
<keyword evidence="3" id="KW-0507">mRNA processing</keyword>
<dbReference type="Pfam" id="PF05182">
    <property type="entry name" value="Fip1"/>
    <property type="match status" value="1"/>
</dbReference>
<accession>A0ABR0CY00</accession>
<feature type="compositionally biased region" description="Basic and acidic residues" evidence="5">
    <location>
        <begin position="934"/>
        <end position="1046"/>
    </location>
</feature>
<feature type="region of interest" description="Disordered" evidence="5">
    <location>
        <begin position="277"/>
        <end position="307"/>
    </location>
</feature>
<feature type="compositionally biased region" description="Polar residues" evidence="5">
    <location>
        <begin position="740"/>
        <end position="757"/>
    </location>
</feature>
<feature type="compositionally biased region" description="Polar residues" evidence="5">
    <location>
        <begin position="681"/>
        <end position="691"/>
    </location>
</feature>
<dbReference type="Proteomes" id="UP001291926">
    <property type="component" value="Unassembled WGS sequence"/>
</dbReference>
<dbReference type="InterPro" id="IPR044976">
    <property type="entry name" value="FIPS5/FIPS3-like"/>
</dbReference>
<protein>
    <recommendedName>
        <fullName evidence="6">Pre-mRNA polyadenylation factor Fip1 domain-containing protein</fullName>
    </recommendedName>
</protein>
<evidence type="ECO:0000259" key="6">
    <source>
        <dbReference type="Pfam" id="PF05182"/>
    </source>
</evidence>
<feature type="compositionally biased region" description="Low complexity" evidence="5">
    <location>
        <begin position="31"/>
        <end position="45"/>
    </location>
</feature>
<evidence type="ECO:0000313" key="8">
    <source>
        <dbReference type="Proteomes" id="UP001291926"/>
    </source>
</evidence>
<feature type="compositionally biased region" description="Basic and acidic residues" evidence="5">
    <location>
        <begin position="779"/>
        <end position="789"/>
    </location>
</feature>
<feature type="region of interest" description="Disordered" evidence="5">
    <location>
        <begin position="525"/>
        <end position="552"/>
    </location>
</feature>
<feature type="region of interest" description="Disordered" evidence="5">
    <location>
        <begin position="1276"/>
        <end position="1306"/>
    </location>
</feature>
<dbReference type="EMBL" id="JAYDYQ010002685">
    <property type="protein sequence ID" value="KAK4481923.1"/>
    <property type="molecule type" value="Genomic_DNA"/>
</dbReference>
<feature type="region of interest" description="Disordered" evidence="5">
    <location>
        <begin position="1353"/>
        <end position="1383"/>
    </location>
</feature>
<feature type="compositionally biased region" description="Low complexity" evidence="5">
    <location>
        <begin position="767"/>
        <end position="777"/>
    </location>
</feature>
<feature type="compositionally biased region" description="Acidic residues" evidence="5">
    <location>
        <begin position="572"/>
        <end position="581"/>
    </location>
</feature>
<feature type="region of interest" description="Disordered" evidence="5">
    <location>
        <begin position="666"/>
        <end position="1046"/>
    </location>
</feature>
<dbReference type="PANTHER" id="PTHR36884:SF1">
    <property type="entry name" value="FIP1[V]-LIKE PROTEIN"/>
    <property type="match status" value="1"/>
</dbReference>
<comment type="subcellular location">
    <subcellularLocation>
        <location evidence="1">Nucleus</location>
    </subcellularLocation>
</comment>
<feature type="compositionally biased region" description="Polar residues" evidence="5">
    <location>
        <begin position="921"/>
        <end position="932"/>
    </location>
</feature>
<feature type="compositionally biased region" description="Basic and acidic residues" evidence="5">
    <location>
        <begin position="1219"/>
        <end position="1251"/>
    </location>
</feature>
<feature type="region of interest" description="Disordered" evidence="5">
    <location>
        <begin position="571"/>
        <end position="614"/>
    </location>
</feature>
<feature type="compositionally biased region" description="Basic and acidic residues" evidence="5">
    <location>
        <begin position="823"/>
        <end position="898"/>
    </location>
</feature>
<dbReference type="PANTHER" id="PTHR36884">
    <property type="entry name" value="FIP1[III]-LIKE PROTEIN"/>
    <property type="match status" value="1"/>
</dbReference>
<feature type="compositionally biased region" description="Acidic residues" evidence="5">
    <location>
        <begin position="706"/>
        <end position="721"/>
    </location>
</feature>
<proteinExistence type="inferred from homology"/>
<comment type="similarity">
    <text evidence="2">Belongs to the FIP1 family.</text>
</comment>
<feature type="region of interest" description="Disordered" evidence="5">
    <location>
        <begin position="25"/>
        <end position="48"/>
    </location>
</feature>
<feature type="compositionally biased region" description="Basic and acidic residues" evidence="5">
    <location>
        <begin position="907"/>
        <end position="920"/>
    </location>
</feature>
<evidence type="ECO:0000313" key="7">
    <source>
        <dbReference type="EMBL" id="KAK4481923.1"/>
    </source>
</evidence>
<keyword evidence="8" id="KW-1185">Reference proteome</keyword>
<evidence type="ECO:0000256" key="1">
    <source>
        <dbReference type="ARBA" id="ARBA00004123"/>
    </source>
</evidence>
<reference evidence="7 8" key="1">
    <citation type="journal article" date="2023" name="bioRxiv">
        <title>Genome report: Whole genome sequence and annotation of Penstemon davidsonii.</title>
        <authorList>
            <person name="Ostevik K.L."/>
            <person name="Alabady M."/>
            <person name="Zhang M."/>
            <person name="Rausher M.D."/>
        </authorList>
    </citation>
    <scope>NUCLEOTIDE SEQUENCE [LARGE SCALE GENOMIC DNA]</scope>
    <source>
        <strain evidence="7">DNT005</strain>
        <tissue evidence="7">Whole leaf</tissue>
    </source>
</reference>
<feature type="compositionally biased region" description="Basic and acidic residues" evidence="5">
    <location>
        <begin position="1280"/>
        <end position="1292"/>
    </location>
</feature>
<feature type="region of interest" description="Disordered" evidence="5">
    <location>
        <begin position="1078"/>
        <end position="1257"/>
    </location>
</feature>
<comment type="caution">
    <text evidence="7">The sequence shown here is derived from an EMBL/GenBank/DDBJ whole genome shotgun (WGS) entry which is preliminary data.</text>
</comment>
<gene>
    <name evidence="7" type="ORF">RD792_012836</name>
</gene>
<feature type="compositionally biased region" description="Basic and acidic residues" evidence="5">
    <location>
        <begin position="1100"/>
        <end position="1121"/>
    </location>
</feature>
<feature type="compositionally biased region" description="Basic and acidic residues" evidence="5">
    <location>
        <begin position="602"/>
        <end position="614"/>
    </location>
</feature>
<evidence type="ECO:0000256" key="4">
    <source>
        <dbReference type="ARBA" id="ARBA00023242"/>
    </source>
</evidence>
<dbReference type="InterPro" id="IPR007854">
    <property type="entry name" value="Fip1_dom"/>
</dbReference>